<comment type="caution">
    <text evidence="1">The sequence shown here is derived from an EMBL/GenBank/DDBJ whole genome shotgun (WGS) entry which is preliminary data.</text>
</comment>
<proteinExistence type="predicted"/>
<name>A0ABN1PQP4_9PSEU</name>
<evidence type="ECO:0000313" key="2">
    <source>
        <dbReference type="Proteomes" id="UP001499967"/>
    </source>
</evidence>
<protein>
    <recommendedName>
        <fullName evidence="3">Neocarzinostatin family protein</fullName>
    </recommendedName>
</protein>
<dbReference type="EMBL" id="BAAAHP010000054">
    <property type="protein sequence ID" value="GAA0931243.1"/>
    <property type="molecule type" value="Genomic_DNA"/>
</dbReference>
<gene>
    <name evidence="1" type="ORF">GCM10009559_19190</name>
</gene>
<reference evidence="1 2" key="1">
    <citation type="journal article" date="2019" name="Int. J. Syst. Evol. Microbiol.">
        <title>The Global Catalogue of Microorganisms (GCM) 10K type strain sequencing project: providing services to taxonomists for standard genome sequencing and annotation.</title>
        <authorList>
            <consortium name="The Broad Institute Genomics Platform"/>
            <consortium name="The Broad Institute Genome Sequencing Center for Infectious Disease"/>
            <person name="Wu L."/>
            <person name="Ma J."/>
        </authorList>
    </citation>
    <scope>NUCLEOTIDE SEQUENCE [LARGE SCALE GENOMIC DNA]</scope>
    <source>
        <strain evidence="1 2">JCM 11117</strain>
    </source>
</reference>
<sequence>MIRLSCDGSAHRESLPAPGWARYPSRFAAAAVAALGLVVALPGSAMAADGKVPFEEGGMVVRVSPGGQKAVADGLPLTAQAVMCMTTSPVGCAINSVILGMVSHVLEENAVCPDDQWREIEIGIVDTGPNPPTIGSGVAITPWAQKSSRCVDA</sequence>
<keyword evidence="2" id="KW-1185">Reference proteome</keyword>
<evidence type="ECO:0008006" key="3">
    <source>
        <dbReference type="Google" id="ProtNLM"/>
    </source>
</evidence>
<evidence type="ECO:0000313" key="1">
    <source>
        <dbReference type="EMBL" id="GAA0931243.1"/>
    </source>
</evidence>
<accession>A0ABN1PQP4</accession>
<dbReference type="Proteomes" id="UP001499967">
    <property type="component" value="Unassembled WGS sequence"/>
</dbReference>
<organism evidence="1 2">
    <name type="scientific">Pseudonocardia zijingensis</name>
    <dbReference type="NCBI Taxonomy" id="153376"/>
    <lineage>
        <taxon>Bacteria</taxon>
        <taxon>Bacillati</taxon>
        <taxon>Actinomycetota</taxon>
        <taxon>Actinomycetes</taxon>
        <taxon>Pseudonocardiales</taxon>
        <taxon>Pseudonocardiaceae</taxon>
        <taxon>Pseudonocardia</taxon>
    </lineage>
</organism>